<dbReference type="SMART" id="SM00886">
    <property type="entry name" value="Dabb"/>
    <property type="match status" value="1"/>
</dbReference>
<dbReference type="RefSeq" id="WP_055790406.1">
    <property type="nucleotide sequence ID" value="NZ_PZPL01000001.1"/>
</dbReference>
<sequence length="100" mass="11395">MTVRHVVAWKLNAVDPAQRAEHTEQISEALRGLLPIIPEIESMTIGKNTLFPKDNFDMVLIADYADADALNIYVEHPEHRRVAGFIRPLVRERACVDFEV</sequence>
<dbReference type="Pfam" id="PF07876">
    <property type="entry name" value="Dabb"/>
    <property type="match status" value="1"/>
</dbReference>
<protein>
    <submittedName>
        <fullName evidence="2">Dabb family protein</fullName>
    </submittedName>
</protein>
<evidence type="ECO:0000313" key="3">
    <source>
        <dbReference type="Proteomes" id="UP000241085"/>
    </source>
</evidence>
<reference evidence="2 3" key="1">
    <citation type="submission" date="2018-03" db="EMBL/GenBank/DDBJ databases">
        <title>Bacteriophage NCPPB3778 and a type I-E CRISPR drive the evolution of the US Biological Select Agent, Rathayibacter toxicus.</title>
        <authorList>
            <person name="Davis E.W.II."/>
            <person name="Tabima J.F."/>
            <person name="Weisberg A.J."/>
            <person name="Dantas Lopes L."/>
            <person name="Wiseman M.S."/>
            <person name="Wiseman M.S."/>
            <person name="Pupko T."/>
            <person name="Belcher M.S."/>
            <person name="Sechler A.J."/>
            <person name="Tancos M.A."/>
            <person name="Schroeder B.K."/>
            <person name="Murray T.D."/>
            <person name="Luster D.G."/>
            <person name="Schneider W.L."/>
            <person name="Rogers E."/>
            <person name="Andreote F.D."/>
            <person name="Grunwald N.J."/>
            <person name="Putnam M.L."/>
            <person name="Chang J.H."/>
        </authorList>
    </citation>
    <scope>NUCLEOTIDE SEQUENCE [LARGE SCALE GENOMIC DNA]</scope>
    <source>
        <strain evidence="2 3">DSM 15933</strain>
    </source>
</reference>
<dbReference type="PANTHER" id="PTHR37832:SF1">
    <property type="entry name" value="STRESS-RESPONSE A_B BARREL DOMAIN-CONTAINING PROTEIN"/>
    <property type="match status" value="1"/>
</dbReference>
<feature type="domain" description="Stress-response A/B barrel" evidence="1">
    <location>
        <begin position="3"/>
        <end position="98"/>
    </location>
</feature>
<evidence type="ECO:0000313" key="2">
    <source>
        <dbReference type="EMBL" id="PTL71606.1"/>
    </source>
</evidence>
<accession>A0A2T4UQ08</accession>
<dbReference type="PROSITE" id="PS51502">
    <property type="entry name" value="S_R_A_B_BARREL"/>
    <property type="match status" value="1"/>
</dbReference>
<organism evidence="2 3">
    <name type="scientific">Rathayibacter caricis DSM 15933</name>
    <dbReference type="NCBI Taxonomy" id="1328867"/>
    <lineage>
        <taxon>Bacteria</taxon>
        <taxon>Bacillati</taxon>
        <taxon>Actinomycetota</taxon>
        <taxon>Actinomycetes</taxon>
        <taxon>Micrococcales</taxon>
        <taxon>Microbacteriaceae</taxon>
        <taxon>Rathayibacter</taxon>
    </lineage>
</organism>
<dbReference type="Proteomes" id="UP000241085">
    <property type="component" value="Unassembled WGS sequence"/>
</dbReference>
<dbReference type="SUPFAM" id="SSF54909">
    <property type="entry name" value="Dimeric alpha+beta barrel"/>
    <property type="match status" value="1"/>
</dbReference>
<dbReference type="EMBL" id="PZPL01000001">
    <property type="protein sequence ID" value="PTL71606.1"/>
    <property type="molecule type" value="Genomic_DNA"/>
</dbReference>
<dbReference type="InterPro" id="IPR011008">
    <property type="entry name" value="Dimeric_a/b-barrel"/>
</dbReference>
<dbReference type="Gene3D" id="3.30.70.100">
    <property type="match status" value="1"/>
</dbReference>
<keyword evidence="3" id="KW-1185">Reference proteome</keyword>
<name>A0A2T4UQ08_9MICO</name>
<dbReference type="PANTHER" id="PTHR37832">
    <property type="entry name" value="BLL2683 PROTEIN"/>
    <property type="match status" value="1"/>
</dbReference>
<gene>
    <name evidence="2" type="ORF">C1I63_01225</name>
</gene>
<dbReference type="AlphaFoldDB" id="A0A2T4UQ08"/>
<evidence type="ECO:0000259" key="1">
    <source>
        <dbReference type="PROSITE" id="PS51502"/>
    </source>
</evidence>
<dbReference type="InterPro" id="IPR013097">
    <property type="entry name" value="Dabb"/>
</dbReference>
<proteinExistence type="predicted"/>
<comment type="caution">
    <text evidence="2">The sequence shown here is derived from an EMBL/GenBank/DDBJ whole genome shotgun (WGS) entry which is preliminary data.</text>
</comment>